<dbReference type="PANTHER" id="PTHR47615:SF1">
    <property type="entry name" value="COILED-COIL DOMAIN-CONTAINING PROTEIN 158"/>
    <property type="match status" value="1"/>
</dbReference>
<dbReference type="Pfam" id="PF15921">
    <property type="entry name" value="CCDC158"/>
    <property type="match status" value="2"/>
</dbReference>
<accession>A0A8K1LJF3</accession>
<dbReference type="EMBL" id="SWJQ01000326">
    <property type="protein sequence ID" value="TRZ16174.1"/>
    <property type="molecule type" value="Genomic_DNA"/>
</dbReference>
<name>A0A8K1LJF3_9PASS</name>
<evidence type="ECO:0000313" key="2">
    <source>
        <dbReference type="EMBL" id="TRZ16174.1"/>
    </source>
</evidence>
<evidence type="ECO:0000256" key="1">
    <source>
        <dbReference type="SAM" id="Coils"/>
    </source>
</evidence>
<gene>
    <name evidence="2" type="ORF">HGM15179_010911</name>
</gene>
<keyword evidence="1" id="KW-0175">Coiled coil</keyword>
<dbReference type="PANTHER" id="PTHR47615">
    <property type="entry name" value="COILED-COIL DOMAIN-CONTAINING PROTEIN 158"/>
    <property type="match status" value="1"/>
</dbReference>
<reference evidence="2" key="1">
    <citation type="submission" date="2019-04" db="EMBL/GenBank/DDBJ databases">
        <title>Genome assembly of Zosterops borbonicus 15179.</title>
        <authorList>
            <person name="Leroy T."/>
            <person name="Anselmetti Y."/>
            <person name="Tilak M.-K."/>
            <person name="Nabholz B."/>
        </authorList>
    </citation>
    <scope>NUCLEOTIDE SEQUENCE</scope>
    <source>
        <strain evidence="2">HGM_15179</strain>
        <tissue evidence="2">Muscle</tissue>
    </source>
</reference>
<dbReference type="Proteomes" id="UP000796761">
    <property type="component" value="Unassembled WGS sequence"/>
</dbReference>
<dbReference type="OrthoDB" id="9218692at2759"/>
<comment type="caution">
    <text evidence="2">The sequence shown here is derived from an EMBL/GenBank/DDBJ whole genome shotgun (WGS) entry which is preliminary data.</text>
</comment>
<dbReference type="InterPro" id="IPR031809">
    <property type="entry name" value="CCDC158"/>
</dbReference>
<sequence length="238" mass="27452">MNKNIQELRQKEWQSQKNPQTQFKKILLGAASQQQDEVLGEAGSQNEHLTKVVHSLKELFLELHGILMDCKDSVGRKLCEHGDTTSLLTHSLGTAFCGVLQDLDSQVSHLKGKLVQTELHKKETELSPGKEQNKQFWDQNTENSITMEQLRRQLDNRDMQLQSMEKALKDMRMECRRQMECQVEAFEDLKRNYQGEMKEVENTANRLKMQLKSAQAELKQARTALRTTEGFDVSVTMD</sequence>
<feature type="coiled-coil region" evidence="1">
    <location>
        <begin position="147"/>
        <end position="224"/>
    </location>
</feature>
<organism evidence="2 3">
    <name type="scientific">Zosterops borbonicus</name>
    <dbReference type="NCBI Taxonomy" id="364589"/>
    <lineage>
        <taxon>Eukaryota</taxon>
        <taxon>Metazoa</taxon>
        <taxon>Chordata</taxon>
        <taxon>Craniata</taxon>
        <taxon>Vertebrata</taxon>
        <taxon>Euteleostomi</taxon>
        <taxon>Archelosauria</taxon>
        <taxon>Archosauria</taxon>
        <taxon>Dinosauria</taxon>
        <taxon>Saurischia</taxon>
        <taxon>Theropoda</taxon>
        <taxon>Coelurosauria</taxon>
        <taxon>Aves</taxon>
        <taxon>Neognathae</taxon>
        <taxon>Neoaves</taxon>
        <taxon>Telluraves</taxon>
        <taxon>Australaves</taxon>
        <taxon>Passeriformes</taxon>
        <taxon>Sylvioidea</taxon>
        <taxon>Zosteropidae</taxon>
        <taxon>Zosterops</taxon>
    </lineage>
</organism>
<dbReference type="AlphaFoldDB" id="A0A8K1LJF3"/>
<keyword evidence="3" id="KW-1185">Reference proteome</keyword>
<proteinExistence type="predicted"/>
<evidence type="ECO:0000313" key="3">
    <source>
        <dbReference type="Proteomes" id="UP000796761"/>
    </source>
</evidence>
<protein>
    <submittedName>
        <fullName evidence="2">Uncharacterized protein</fullName>
    </submittedName>
</protein>